<organism evidence="3 4">
    <name type="scientific">Corynebacterium suranareeae</name>
    <dbReference type="NCBI Taxonomy" id="2506452"/>
    <lineage>
        <taxon>Bacteria</taxon>
        <taxon>Bacillati</taxon>
        <taxon>Actinomycetota</taxon>
        <taxon>Actinomycetes</taxon>
        <taxon>Mycobacteriales</taxon>
        <taxon>Corynebacteriaceae</taxon>
        <taxon>Corynebacterium</taxon>
    </lineage>
</organism>
<dbReference type="AlphaFoldDB" id="A0A169S885"/>
<protein>
    <recommendedName>
        <fullName evidence="2">DUF5926 domain-containing protein</fullName>
    </recommendedName>
</protein>
<proteinExistence type="predicted"/>
<evidence type="ECO:0000313" key="3">
    <source>
        <dbReference type="EMBL" id="BAU97272.1"/>
    </source>
</evidence>
<name>A0A169S885_9CORY</name>
<accession>A0A169S885</accession>
<dbReference type="EMBL" id="AP017369">
    <property type="protein sequence ID" value="BAU97272.1"/>
    <property type="molecule type" value="Genomic_DNA"/>
</dbReference>
<evidence type="ECO:0000313" key="4">
    <source>
        <dbReference type="Proteomes" id="UP000218244"/>
    </source>
</evidence>
<dbReference type="Pfam" id="PF19348">
    <property type="entry name" value="DUF5926"/>
    <property type="match status" value="1"/>
</dbReference>
<dbReference type="KEGG" id="csur:N24_3010"/>
<sequence>MRMAKKNKKNEQLPEGMSRRQAKLAARAAERAALEREPRPFDGLAMEPQLVALQEFIPSATAPITVAGTDRKITLCTVLPGAAAALVREEAFGGEAFVAMQQAIRSNNPGKDLAFALNWVINAKPGESLATATADGTQPELKSLLNDASLLNITAHQDFNWWLADNDNLSPEVAQHMQAANDSILPSYEVEADVPGAVWWVNPGGKAHIRWVRTENETALLNALARIAARGELNLGEETKFAGAFRTHGIVVPVWDLDPERSHTDYADVLVALNEKIVAELDNDAQLNADERRQLENIKSRQVTIR</sequence>
<dbReference type="Proteomes" id="UP000218244">
    <property type="component" value="Chromosome"/>
</dbReference>
<keyword evidence="4" id="KW-1185">Reference proteome</keyword>
<dbReference type="InterPro" id="IPR045970">
    <property type="entry name" value="DUF5926"/>
</dbReference>
<gene>
    <name evidence="3" type="ORF">N24_3010</name>
</gene>
<evidence type="ECO:0000259" key="2">
    <source>
        <dbReference type="Pfam" id="PF19348"/>
    </source>
</evidence>
<feature type="region of interest" description="Disordered" evidence="1">
    <location>
        <begin position="1"/>
        <end position="31"/>
    </location>
</feature>
<evidence type="ECO:0000256" key="1">
    <source>
        <dbReference type="SAM" id="MobiDB-lite"/>
    </source>
</evidence>
<reference evidence="3 4" key="1">
    <citation type="submission" date="2016-02" db="EMBL/GenBank/DDBJ databases">
        <title>Corynebacterium glutamicum N24 whole genome sequencing project.</title>
        <authorList>
            <person name="Matsutani M."/>
            <person name="Nangtapong N."/>
            <person name="Yakushi T."/>
            <person name="Matsushita K."/>
        </authorList>
    </citation>
    <scope>NUCLEOTIDE SEQUENCE [LARGE SCALE GENOMIC DNA]</scope>
    <source>
        <strain evidence="3 4">N24</strain>
    </source>
</reference>
<feature type="domain" description="DUF5926" evidence="2">
    <location>
        <begin position="40"/>
        <end position="306"/>
    </location>
</feature>